<sequence length="240" mass="28241">MDNLEKKDFLESDPSIRGQNYVCMSFVSPDQVLKNKELFFIKNYLKNLINEKKIDLDEKYLNSIDDRYQDFLYANSEKLGEEFDKENEFKTSIRGVKVRGVYDTLAEAQSKSKSLQSTDKYFNVFVGQVGYWLPWDPHPHEIDSQEYFESDLNNLVKKYRENQDSKEQHFRENIDYVKEQASVTTSKIKEDNLNNAYNEQENAEENIVEEKDNTVSETVSDTVNSLSESDPWMKKNLENN</sequence>
<protein>
    <submittedName>
        <fullName evidence="2">Uncharacterized protein</fullName>
    </submittedName>
</protein>
<accession>A0A6C0EIM5</accession>
<evidence type="ECO:0000256" key="1">
    <source>
        <dbReference type="SAM" id="MobiDB-lite"/>
    </source>
</evidence>
<name>A0A6C0EIM5_9ZZZZ</name>
<dbReference type="Pfam" id="PF19150">
    <property type="entry name" value="DUF5832"/>
    <property type="match status" value="1"/>
</dbReference>
<evidence type="ECO:0000313" key="2">
    <source>
        <dbReference type="EMBL" id="QHT28592.1"/>
    </source>
</evidence>
<feature type="region of interest" description="Disordered" evidence="1">
    <location>
        <begin position="211"/>
        <end position="240"/>
    </location>
</feature>
<dbReference type="InterPro" id="IPR043872">
    <property type="entry name" value="DUF5832"/>
</dbReference>
<proteinExistence type="predicted"/>
<feature type="compositionally biased region" description="Basic and acidic residues" evidence="1">
    <location>
        <begin position="231"/>
        <end position="240"/>
    </location>
</feature>
<reference evidence="2" key="1">
    <citation type="journal article" date="2020" name="Nature">
        <title>Giant virus diversity and host interactions through global metagenomics.</title>
        <authorList>
            <person name="Schulz F."/>
            <person name="Roux S."/>
            <person name="Paez-Espino D."/>
            <person name="Jungbluth S."/>
            <person name="Walsh D.A."/>
            <person name="Denef V.J."/>
            <person name="McMahon K.D."/>
            <person name="Konstantinidis K.T."/>
            <person name="Eloe-Fadrosh E.A."/>
            <person name="Kyrpides N.C."/>
            <person name="Woyke T."/>
        </authorList>
    </citation>
    <scope>NUCLEOTIDE SEQUENCE</scope>
    <source>
        <strain evidence="2">GVMAG-M-3300001351-8</strain>
    </source>
</reference>
<organism evidence="2">
    <name type="scientific">viral metagenome</name>
    <dbReference type="NCBI Taxonomy" id="1070528"/>
    <lineage>
        <taxon>unclassified sequences</taxon>
        <taxon>metagenomes</taxon>
        <taxon>organismal metagenomes</taxon>
    </lineage>
</organism>
<feature type="compositionally biased region" description="Polar residues" evidence="1">
    <location>
        <begin position="215"/>
        <end position="228"/>
    </location>
</feature>
<dbReference type="AlphaFoldDB" id="A0A6C0EIM5"/>
<dbReference type="EMBL" id="MN738863">
    <property type="protein sequence ID" value="QHT28592.1"/>
    <property type="molecule type" value="Genomic_DNA"/>
</dbReference>